<evidence type="ECO:0000313" key="4">
    <source>
        <dbReference type="Proteomes" id="UP000807306"/>
    </source>
</evidence>
<keyword evidence="2" id="KW-0812">Transmembrane</keyword>
<evidence type="ECO:0000256" key="1">
    <source>
        <dbReference type="SAM" id="MobiDB-lite"/>
    </source>
</evidence>
<organism evidence="3 4">
    <name type="scientific">Crepidotus variabilis</name>
    <dbReference type="NCBI Taxonomy" id="179855"/>
    <lineage>
        <taxon>Eukaryota</taxon>
        <taxon>Fungi</taxon>
        <taxon>Dikarya</taxon>
        <taxon>Basidiomycota</taxon>
        <taxon>Agaricomycotina</taxon>
        <taxon>Agaricomycetes</taxon>
        <taxon>Agaricomycetidae</taxon>
        <taxon>Agaricales</taxon>
        <taxon>Agaricineae</taxon>
        <taxon>Crepidotaceae</taxon>
        <taxon>Crepidotus</taxon>
    </lineage>
</organism>
<dbReference type="AlphaFoldDB" id="A0A9P6EFI8"/>
<gene>
    <name evidence="3" type="ORF">CPB83DRAFT_366671</name>
</gene>
<proteinExistence type="predicted"/>
<feature type="transmembrane region" description="Helical" evidence="2">
    <location>
        <begin position="206"/>
        <end position="225"/>
    </location>
</feature>
<feature type="transmembrane region" description="Helical" evidence="2">
    <location>
        <begin position="53"/>
        <end position="74"/>
    </location>
</feature>
<comment type="caution">
    <text evidence="3">The sequence shown here is derived from an EMBL/GenBank/DDBJ whole genome shotgun (WGS) entry which is preliminary data.</text>
</comment>
<sequence>MVDWKSPAVILANGRIVVNMIHVIAGVYLYNFVAHLDFDFDFILGRRKFKWPLIVYFANRYFMLGFYIVMLILHNNPSDRHLNCQLIYDFLHIFGEFSRGLASLSFALRTIAVWSQNRFVIAGLCLMTLGQWGIIANGIRASSASWLEGYGCFPSFDSTWYWTLVLFIYTVVFDFVFLVLNAYKLGIRGGARSKSGFANLIFKQGLIFYMIAFLVDLLAIIFLAMNLNLVMATIMTMPAELIPTLIAGHAFRSLTMFSTPTDMSTQSSLFFAKSHSRRPSNGVSGVSIQGRTQRTKAIEIEMKTSTLTETESQGDSQHFGSKP</sequence>
<accession>A0A9P6EFI8</accession>
<evidence type="ECO:0000256" key="2">
    <source>
        <dbReference type="SAM" id="Phobius"/>
    </source>
</evidence>
<feature type="transmembrane region" description="Helical" evidence="2">
    <location>
        <begin position="12"/>
        <end position="33"/>
    </location>
</feature>
<name>A0A9P6EFI8_9AGAR</name>
<dbReference type="Proteomes" id="UP000807306">
    <property type="component" value="Unassembled WGS sequence"/>
</dbReference>
<keyword evidence="2" id="KW-1133">Transmembrane helix</keyword>
<keyword evidence="4" id="KW-1185">Reference proteome</keyword>
<feature type="transmembrane region" description="Helical" evidence="2">
    <location>
        <begin position="159"/>
        <end position="185"/>
    </location>
</feature>
<feature type="transmembrane region" description="Helical" evidence="2">
    <location>
        <begin position="119"/>
        <end position="139"/>
    </location>
</feature>
<feature type="transmembrane region" description="Helical" evidence="2">
    <location>
        <begin position="86"/>
        <end position="107"/>
    </location>
</feature>
<dbReference type="EMBL" id="MU157856">
    <property type="protein sequence ID" value="KAF9528074.1"/>
    <property type="molecule type" value="Genomic_DNA"/>
</dbReference>
<feature type="region of interest" description="Disordered" evidence="1">
    <location>
        <begin position="303"/>
        <end position="323"/>
    </location>
</feature>
<protein>
    <submittedName>
        <fullName evidence="3">Uncharacterized protein</fullName>
    </submittedName>
</protein>
<evidence type="ECO:0000313" key="3">
    <source>
        <dbReference type="EMBL" id="KAF9528074.1"/>
    </source>
</evidence>
<reference evidence="3" key="1">
    <citation type="submission" date="2020-11" db="EMBL/GenBank/DDBJ databases">
        <authorList>
            <consortium name="DOE Joint Genome Institute"/>
            <person name="Ahrendt S."/>
            <person name="Riley R."/>
            <person name="Andreopoulos W."/>
            <person name="Labutti K."/>
            <person name="Pangilinan J."/>
            <person name="Ruiz-Duenas F.J."/>
            <person name="Barrasa J.M."/>
            <person name="Sanchez-Garcia M."/>
            <person name="Camarero S."/>
            <person name="Miyauchi S."/>
            <person name="Serrano A."/>
            <person name="Linde D."/>
            <person name="Babiker R."/>
            <person name="Drula E."/>
            <person name="Ayuso-Fernandez I."/>
            <person name="Pacheco R."/>
            <person name="Padilla G."/>
            <person name="Ferreira P."/>
            <person name="Barriuso J."/>
            <person name="Kellner H."/>
            <person name="Castanera R."/>
            <person name="Alfaro M."/>
            <person name="Ramirez L."/>
            <person name="Pisabarro A.G."/>
            <person name="Kuo A."/>
            <person name="Tritt A."/>
            <person name="Lipzen A."/>
            <person name="He G."/>
            <person name="Yan M."/>
            <person name="Ng V."/>
            <person name="Cullen D."/>
            <person name="Martin F."/>
            <person name="Rosso M.-N."/>
            <person name="Henrissat B."/>
            <person name="Hibbett D."/>
            <person name="Martinez A.T."/>
            <person name="Grigoriev I.V."/>
        </authorList>
    </citation>
    <scope>NUCLEOTIDE SEQUENCE</scope>
    <source>
        <strain evidence="3">CBS 506.95</strain>
    </source>
</reference>
<dbReference type="OrthoDB" id="3197626at2759"/>
<keyword evidence="2" id="KW-0472">Membrane</keyword>